<proteinExistence type="inferred from homology"/>
<keyword evidence="2" id="KW-0560">Oxidoreductase</keyword>
<dbReference type="NCBIfam" id="NF045919">
    <property type="entry name" value="HphnlacHdxRed"/>
    <property type="match status" value="1"/>
</dbReference>
<evidence type="ECO:0000256" key="1">
    <source>
        <dbReference type="ARBA" id="ARBA00008898"/>
    </source>
</evidence>
<evidence type="ECO:0000313" key="5">
    <source>
        <dbReference type="Proteomes" id="UP000228987"/>
    </source>
</evidence>
<dbReference type="Gene3D" id="2.30.110.10">
    <property type="entry name" value="Electron Transport, Fmn-binding Protein, Chain A"/>
    <property type="match status" value="1"/>
</dbReference>
<dbReference type="SMART" id="SM00903">
    <property type="entry name" value="Flavin_Reduct"/>
    <property type="match status" value="1"/>
</dbReference>
<dbReference type="GO" id="GO:0042602">
    <property type="term" value="F:riboflavin reductase (NADPH) activity"/>
    <property type="evidence" value="ECO:0007669"/>
    <property type="project" value="TreeGrafter"/>
</dbReference>
<dbReference type="InterPro" id="IPR036388">
    <property type="entry name" value="WH-like_DNA-bd_sf"/>
</dbReference>
<accession>A0A2A5C993</accession>
<dbReference type="EMBL" id="NVWI01000009">
    <property type="protein sequence ID" value="PCJ40333.1"/>
    <property type="molecule type" value="Genomic_DNA"/>
</dbReference>
<dbReference type="Pfam" id="PF01613">
    <property type="entry name" value="Flavin_Reduct"/>
    <property type="match status" value="1"/>
</dbReference>
<reference evidence="5" key="1">
    <citation type="submission" date="2017-08" db="EMBL/GenBank/DDBJ databases">
        <title>A dynamic microbial community with high functional redundancy inhabits the cold, oxic subseafloor aquifer.</title>
        <authorList>
            <person name="Tully B.J."/>
            <person name="Wheat C.G."/>
            <person name="Glazer B.T."/>
            <person name="Huber J.A."/>
        </authorList>
    </citation>
    <scope>NUCLEOTIDE SEQUENCE [LARGE SCALE GENOMIC DNA]</scope>
</reference>
<comment type="similarity">
    <text evidence="1">Belongs to the non-flavoprotein flavin reductase family.</text>
</comment>
<dbReference type="PANTHER" id="PTHR30466:SF11">
    <property type="entry name" value="FLAVIN-DEPENDENT MONOOXYGENASE, REDUCTASE SUBUNIT HSAB"/>
    <property type="match status" value="1"/>
</dbReference>
<dbReference type="PANTHER" id="PTHR30466">
    <property type="entry name" value="FLAVIN REDUCTASE"/>
    <property type="match status" value="1"/>
</dbReference>
<dbReference type="AlphaFoldDB" id="A0A2A5C993"/>
<dbReference type="InterPro" id="IPR012349">
    <property type="entry name" value="Split_barrel_FMN-bd"/>
</dbReference>
<dbReference type="InterPro" id="IPR036390">
    <property type="entry name" value="WH_DNA-bd_sf"/>
</dbReference>
<comment type="caution">
    <text evidence="4">The sequence shown here is derived from an EMBL/GenBank/DDBJ whole genome shotgun (WGS) entry which is preliminary data.</text>
</comment>
<dbReference type="Proteomes" id="UP000228987">
    <property type="component" value="Unassembled WGS sequence"/>
</dbReference>
<dbReference type="InterPro" id="IPR050268">
    <property type="entry name" value="NADH-dep_flavin_reductase"/>
</dbReference>
<dbReference type="GO" id="GO:0010181">
    <property type="term" value="F:FMN binding"/>
    <property type="evidence" value="ECO:0007669"/>
    <property type="project" value="InterPro"/>
</dbReference>
<evidence type="ECO:0000256" key="2">
    <source>
        <dbReference type="ARBA" id="ARBA00023002"/>
    </source>
</evidence>
<organism evidence="4 5">
    <name type="scientific">SAR86 cluster bacterium</name>
    <dbReference type="NCBI Taxonomy" id="2030880"/>
    <lineage>
        <taxon>Bacteria</taxon>
        <taxon>Pseudomonadati</taxon>
        <taxon>Pseudomonadota</taxon>
        <taxon>Gammaproteobacteria</taxon>
        <taxon>SAR86 cluster</taxon>
    </lineage>
</organism>
<name>A0A2A5C993_9GAMM</name>
<dbReference type="SUPFAM" id="SSF50475">
    <property type="entry name" value="FMN-binding split barrel"/>
    <property type="match status" value="1"/>
</dbReference>
<protein>
    <submittedName>
        <fullName evidence="4">Flavin oxidoreductase</fullName>
    </submittedName>
</protein>
<evidence type="ECO:0000259" key="3">
    <source>
        <dbReference type="SMART" id="SM00903"/>
    </source>
</evidence>
<dbReference type="InterPro" id="IPR002563">
    <property type="entry name" value="Flavin_Rdtase-like_dom"/>
</dbReference>
<sequence length="315" mass="35102">MITENNIDKLAFRHALGNFATGITVMTATSPEGNRVGVTANSFNSVSLEPALILWSIEKTSSSFSVFETASHFAVNILAADQMHLSNHFAKRSDDKFAAIDFEEGRANTPLLKGCAATFQCERHAVIEGGDHWIIIGKVVAFNDEGKAPLLYHQGSYSLVMPLGRQNPTKESNTENNIDIAQSDNELNNYLYFLMIQAIRSYQADYQPKQLGTGLHTAEARILMSLKTEQNLTLETLSGQVNMPDHDLQDAINLLQNKGFISKQGADFSLQDAGKEMATTLWKIALDEQKHKFENFSDEEVTTFKRMLIDLINQH</sequence>
<feature type="domain" description="Flavin reductase like" evidence="3">
    <location>
        <begin position="16"/>
        <end position="159"/>
    </location>
</feature>
<evidence type="ECO:0000313" key="4">
    <source>
        <dbReference type="EMBL" id="PCJ40333.1"/>
    </source>
</evidence>
<dbReference type="SUPFAM" id="SSF46785">
    <property type="entry name" value="Winged helix' DNA-binding domain"/>
    <property type="match status" value="1"/>
</dbReference>
<dbReference type="Gene3D" id="1.10.10.10">
    <property type="entry name" value="Winged helix-like DNA-binding domain superfamily/Winged helix DNA-binding domain"/>
    <property type="match status" value="1"/>
</dbReference>
<gene>
    <name evidence="4" type="ORF">COA71_10755</name>
</gene>